<dbReference type="Gramene" id="CDP08981">
    <property type="protein sequence ID" value="CDP08981"/>
    <property type="gene ID" value="GSCOC_T00028135001"/>
</dbReference>
<dbReference type="InParanoid" id="A0A068UKH4"/>
<keyword evidence="2" id="KW-1185">Reference proteome</keyword>
<evidence type="ECO:0000313" key="2">
    <source>
        <dbReference type="Proteomes" id="UP000295252"/>
    </source>
</evidence>
<proteinExistence type="predicted"/>
<evidence type="ECO:0000313" key="1">
    <source>
        <dbReference type="EMBL" id="CDP08981.1"/>
    </source>
</evidence>
<name>A0A068UKH4_COFCA</name>
<protein>
    <submittedName>
        <fullName evidence="1">Uncharacterized protein</fullName>
    </submittedName>
</protein>
<organism evidence="1 2">
    <name type="scientific">Coffea canephora</name>
    <name type="common">Robusta coffee</name>
    <dbReference type="NCBI Taxonomy" id="49390"/>
    <lineage>
        <taxon>Eukaryota</taxon>
        <taxon>Viridiplantae</taxon>
        <taxon>Streptophyta</taxon>
        <taxon>Embryophyta</taxon>
        <taxon>Tracheophyta</taxon>
        <taxon>Spermatophyta</taxon>
        <taxon>Magnoliopsida</taxon>
        <taxon>eudicotyledons</taxon>
        <taxon>Gunneridae</taxon>
        <taxon>Pentapetalae</taxon>
        <taxon>asterids</taxon>
        <taxon>lamiids</taxon>
        <taxon>Gentianales</taxon>
        <taxon>Rubiaceae</taxon>
        <taxon>Ixoroideae</taxon>
        <taxon>Gardenieae complex</taxon>
        <taxon>Bertiereae - Coffeeae clade</taxon>
        <taxon>Coffeeae</taxon>
        <taxon>Coffea</taxon>
    </lineage>
</organism>
<dbReference type="EMBL" id="HG739120">
    <property type="protein sequence ID" value="CDP08981.1"/>
    <property type="molecule type" value="Genomic_DNA"/>
</dbReference>
<accession>A0A068UKH4</accession>
<reference evidence="2" key="1">
    <citation type="journal article" date="2014" name="Science">
        <title>The coffee genome provides insight into the convergent evolution of caffeine biosynthesis.</title>
        <authorList>
            <person name="Denoeud F."/>
            <person name="Carretero-Paulet L."/>
            <person name="Dereeper A."/>
            <person name="Droc G."/>
            <person name="Guyot R."/>
            <person name="Pietrella M."/>
            <person name="Zheng C."/>
            <person name="Alberti A."/>
            <person name="Anthony F."/>
            <person name="Aprea G."/>
            <person name="Aury J.M."/>
            <person name="Bento P."/>
            <person name="Bernard M."/>
            <person name="Bocs S."/>
            <person name="Campa C."/>
            <person name="Cenci A."/>
            <person name="Combes M.C."/>
            <person name="Crouzillat D."/>
            <person name="Da Silva C."/>
            <person name="Daddiego L."/>
            <person name="De Bellis F."/>
            <person name="Dussert S."/>
            <person name="Garsmeur O."/>
            <person name="Gayraud T."/>
            <person name="Guignon V."/>
            <person name="Jahn K."/>
            <person name="Jamilloux V."/>
            <person name="Joet T."/>
            <person name="Labadie K."/>
            <person name="Lan T."/>
            <person name="Leclercq J."/>
            <person name="Lepelley M."/>
            <person name="Leroy T."/>
            <person name="Li L.T."/>
            <person name="Librado P."/>
            <person name="Lopez L."/>
            <person name="Munoz A."/>
            <person name="Noel B."/>
            <person name="Pallavicini A."/>
            <person name="Perrotta G."/>
            <person name="Poncet V."/>
            <person name="Pot D."/>
            <person name="Priyono X."/>
            <person name="Rigoreau M."/>
            <person name="Rouard M."/>
            <person name="Rozas J."/>
            <person name="Tranchant-Dubreuil C."/>
            <person name="VanBuren R."/>
            <person name="Zhang Q."/>
            <person name="Andrade A.C."/>
            <person name="Argout X."/>
            <person name="Bertrand B."/>
            <person name="de Kochko A."/>
            <person name="Graziosi G."/>
            <person name="Henry R.J."/>
            <person name="Jayarama X."/>
            <person name="Ming R."/>
            <person name="Nagai C."/>
            <person name="Rounsley S."/>
            <person name="Sankoff D."/>
            <person name="Giuliano G."/>
            <person name="Albert V.A."/>
            <person name="Wincker P."/>
            <person name="Lashermes P."/>
        </authorList>
    </citation>
    <scope>NUCLEOTIDE SEQUENCE [LARGE SCALE GENOMIC DNA]</scope>
    <source>
        <strain evidence="2">cv. DH200-94</strain>
    </source>
</reference>
<dbReference type="AlphaFoldDB" id="A0A068UKH4"/>
<gene>
    <name evidence="1" type="ORF">GSCOC_T00028135001</name>
</gene>
<dbReference type="Proteomes" id="UP000295252">
    <property type="component" value="Chromosome I"/>
</dbReference>
<sequence length="40" mass="4766">MDESKKWSFLHGQDVDFRLILDMEGGELKFLSLMIKKIHE</sequence>